<dbReference type="EMBL" id="DRNB01000068">
    <property type="protein sequence ID" value="HHJ63649.1"/>
    <property type="molecule type" value="Genomic_DNA"/>
</dbReference>
<evidence type="ECO:0000313" key="1">
    <source>
        <dbReference type="EMBL" id="HHJ63649.1"/>
    </source>
</evidence>
<dbReference type="SUPFAM" id="SSF53474">
    <property type="entry name" value="alpha/beta-Hydrolases"/>
    <property type="match status" value="1"/>
</dbReference>
<reference evidence="1" key="1">
    <citation type="journal article" date="2020" name="mSystems">
        <title>Genome- and Community-Level Interaction Insights into Carbon Utilization and Element Cycling Functions of Hydrothermarchaeota in Hydrothermal Sediment.</title>
        <authorList>
            <person name="Zhou Z."/>
            <person name="Liu Y."/>
            <person name="Xu W."/>
            <person name="Pan J."/>
            <person name="Luo Z.H."/>
            <person name="Li M."/>
        </authorList>
    </citation>
    <scope>NUCLEOTIDE SEQUENCE [LARGE SCALE GENOMIC DNA]</scope>
    <source>
        <strain evidence="1">HyVt-501</strain>
    </source>
</reference>
<sequence length="231" mass="26758">MFFYDVSNPDKLWIHLHGFATNVWGSKIEFARSYFKRTKAFSFYAMDMDYEKHTTTEILEVLEALVLGFSERFPHITLCGSSHGAYVAVNYVRFRRLGNVKDLFLLAPSFETLALIVKEVGEEKVKGWIEGREPLKLEEEGREIEIREDFALDILRNGYEIIEGDRVNFPEAPPVGVILVHGTRDEIVPVERSRLFASKVKLRKFLEVDDDHQLSESFGRVLTRLVRDGWL</sequence>
<dbReference type="GO" id="GO:0016787">
    <property type="term" value="F:hydrolase activity"/>
    <property type="evidence" value="ECO:0007669"/>
    <property type="project" value="UniProtKB-KW"/>
</dbReference>
<proteinExistence type="predicted"/>
<name>A0A7C5L2L0_AQUAO</name>
<dbReference type="InterPro" id="IPR008886">
    <property type="entry name" value="UPF0227/Esterase_YqiA"/>
</dbReference>
<gene>
    <name evidence="1" type="ORF">ENJ61_01955</name>
</gene>
<keyword evidence="1" id="KW-0378">Hydrolase</keyword>
<dbReference type="Proteomes" id="UP000885792">
    <property type="component" value="Unassembled WGS sequence"/>
</dbReference>
<dbReference type="AlphaFoldDB" id="A0A7C5L2L0"/>
<protein>
    <submittedName>
        <fullName evidence="1">Alpha/beta hydrolase</fullName>
    </submittedName>
</protein>
<comment type="caution">
    <text evidence="1">The sequence shown here is derived from an EMBL/GenBank/DDBJ whole genome shotgun (WGS) entry which is preliminary data.</text>
</comment>
<organism evidence="1">
    <name type="scientific">Aquifex aeolicus</name>
    <dbReference type="NCBI Taxonomy" id="63363"/>
    <lineage>
        <taxon>Bacteria</taxon>
        <taxon>Pseudomonadati</taxon>
        <taxon>Aquificota</taxon>
        <taxon>Aquificia</taxon>
        <taxon>Aquificales</taxon>
        <taxon>Aquificaceae</taxon>
        <taxon>Aquifex</taxon>
    </lineage>
</organism>
<dbReference type="Gene3D" id="3.40.50.1820">
    <property type="entry name" value="alpha/beta hydrolase"/>
    <property type="match status" value="1"/>
</dbReference>
<accession>A0A7C5L2L0</accession>
<dbReference type="InterPro" id="IPR029058">
    <property type="entry name" value="AB_hydrolase_fold"/>
</dbReference>
<dbReference type="Pfam" id="PF05728">
    <property type="entry name" value="UPF0227"/>
    <property type="match status" value="1"/>
</dbReference>